<dbReference type="Gene3D" id="3.40.1680.10">
    <property type="entry name" value="yp_829618.1 domain like"/>
    <property type="match status" value="1"/>
</dbReference>
<dbReference type="Pfam" id="PF25056">
    <property type="entry name" value="DUF7793"/>
    <property type="match status" value="1"/>
</dbReference>
<keyword evidence="3" id="KW-1185">Reference proteome</keyword>
<sequence length="128" mass="14106">MSDEVAVFTHEKFRMWLRSDGVVELTWTPHVPSGLEDAVAAIEAMSGLTGGRAAPLLVHTTDAGPQDRAARMEFVRRQEIVSAVALLVGNPLSRMMATFFINVSRPEVPTRLFDDADAAAEWLRSRLV</sequence>
<reference evidence="2 3" key="1">
    <citation type="submission" date="2022-07" db="EMBL/GenBank/DDBJ databases">
        <title>Novel species in genus cellulomonas.</title>
        <authorList>
            <person name="Ye L."/>
        </authorList>
    </citation>
    <scope>NUCLEOTIDE SEQUENCE [LARGE SCALE GENOMIC DNA]</scope>
    <source>
        <strain evidence="3">zg-Y908</strain>
    </source>
</reference>
<organism evidence="2 3">
    <name type="scientific">Cellulomonas wangsupingiae</name>
    <dbReference type="NCBI Taxonomy" id="2968085"/>
    <lineage>
        <taxon>Bacteria</taxon>
        <taxon>Bacillati</taxon>
        <taxon>Actinomycetota</taxon>
        <taxon>Actinomycetes</taxon>
        <taxon>Micrococcales</taxon>
        <taxon>Cellulomonadaceae</taxon>
        <taxon>Cellulomonas</taxon>
    </lineage>
</organism>
<name>A0ABY5K9V1_9CELL</name>
<accession>A0ABY5K9V1</accession>
<dbReference type="Proteomes" id="UP001317322">
    <property type="component" value="Chromosome"/>
</dbReference>
<dbReference type="Gene3D" id="3.40.970.30">
    <property type="entry name" value="yp_829618.1 like domains"/>
    <property type="match status" value="1"/>
</dbReference>
<dbReference type="EMBL" id="CP101989">
    <property type="protein sequence ID" value="UUI65213.1"/>
    <property type="molecule type" value="Genomic_DNA"/>
</dbReference>
<dbReference type="RefSeq" id="WP_227563709.1">
    <property type="nucleotide sequence ID" value="NZ_CP101989.1"/>
</dbReference>
<protein>
    <recommendedName>
        <fullName evidence="1">DUF7793 domain-containing protein</fullName>
    </recommendedName>
</protein>
<feature type="domain" description="DUF7793" evidence="1">
    <location>
        <begin position="15"/>
        <end position="125"/>
    </location>
</feature>
<evidence type="ECO:0000313" key="2">
    <source>
        <dbReference type="EMBL" id="UUI65213.1"/>
    </source>
</evidence>
<evidence type="ECO:0000259" key="1">
    <source>
        <dbReference type="Pfam" id="PF25056"/>
    </source>
</evidence>
<proteinExistence type="predicted"/>
<dbReference type="InterPro" id="IPR056695">
    <property type="entry name" value="DUF7793"/>
</dbReference>
<evidence type="ECO:0000313" key="3">
    <source>
        <dbReference type="Proteomes" id="UP001317322"/>
    </source>
</evidence>
<gene>
    <name evidence="2" type="ORF">NP075_00240</name>
</gene>